<feature type="transmembrane region" description="Helical" evidence="1">
    <location>
        <begin position="177"/>
        <end position="199"/>
    </location>
</feature>
<dbReference type="NCBIfam" id="NF037962">
    <property type="entry name" value="arsenic_eff"/>
    <property type="match status" value="1"/>
</dbReference>
<evidence type="ECO:0000256" key="1">
    <source>
        <dbReference type="SAM" id="Phobius"/>
    </source>
</evidence>
<comment type="caution">
    <text evidence="2">The sequence shown here is derived from an EMBL/GenBank/DDBJ whole genome shotgun (WGS) entry which is preliminary data.</text>
</comment>
<feature type="transmembrane region" description="Helical" evidence="1">
    <location>
        <begin position="12"/>
        <end position="32"/>
    </location>
</feature>
<evidence type="ECO:0000313" key="2">
    <source>
        <dbReference type="EMBL" id="HIZ47017.1"/>
    </source>
</evidence>
<protein>
    <submittedName>
        <fullName evidence="2">Arsenic efflux protein</fullName>
    </submittedName>
</protein>
<evidence type="ECO:0000313" key="3">
    <source>
        <dbReference type="Proteomes" id="UP000824062"/>
    </source>
</evidence>
<keyword evidence="1" id="KW-1133">Transmembrane helix</keyword>
<feature type="transmembrane region" description="Helical" evidence="1">
    <location>
        <begin position="71"/>
        <end position="89"/>
    </location>
</feature>
<reference evidence="2" key="1">
    <citation type="journal article" date="2021" name="PeerJ">
        <title>Extensive microbial diversity within the chicken gut microbiome revealed by metagenomics and culture.</title>
        <authorList>
            <person name="Gilroy R."/>
            <person name="Ravi A."/>
            <person name="Getino M."/>
            <person name="Pursley I."/>
            <person name="Horton D.L."/>
            <person name="Alikhan N.F."/>
            <person name="Baker D."/>
            <person name="Gharbi K."/>
            <person name="Hall N."/>
            <person name="Watson M."/>
            <person name="Adriaenssens E.M."/>
            <person name="Foster-Nyarko E."/>
            <person name="Jarju S."/>
            <person name="Secka A."/>
            <person name="Antonio M."/>
            <person name="Oren A."/>
            <person name="Chaudhuri R.R."/>
            <person name="La Ragione R."/>
            <person name="Hildebrand F."/>
            <person name="Pallen M.J."/>
        </authorList>
    </citation>
    <scope>NUCLEOTIDE SEQUENCE</scope>
    <source>
        <strain evidence="2">ChiHjej12B11-14209</strain>
    </source>
</reference>
<sequence>MDFLLHELEHSLLDTLELVPFLFVTYLAMEAIEHSAAGRVQRAIERSGKAGPVVGSVLGALPQCGFSAMAATLYAGRVVTAGTLLAVILSTSDEMVPVFLANRAPVSGMLAIMATKVVVGVVAGAALDAVLRLRHRAGDGRPHIAELCERAHCHCDDGHDEHGHGHASGRWGIVRSALVHTAQVTAFIFVVTLAFGLVIEGVGHEALASLLASHPARATFLAALVGLIPNCGASVAITELYLEGVLATGPMMAGLLASGGMGLLVLWRTNSDLRQNLALTLIVYVVSVALGLAVGALGIIF</sequence>
<dbReference type="InterPro" id="IPR021552">
    <property type="entry name" value="ArsP_2"/>
</dbReference>
<organism evidence="2 3">
    <name type="scientific">Candidatus Olsenella pullistercoris</name>
    <dbReference type="NCBI Taxonomy" id="2838712"/>
    <lineage>
        <taxon>Bacteria</taxon>
        <taxon>Bacillati</taxon>
        <taxon>Actinomycetota</taxon>
        <taxon>Coriobacteriia</taxon>
        <taxon>Coriobacteriales</taxon>
        <taxon>Atopobiaceae</taxon>
        <taxon>Olsenella</taxon>
    </lineage>
</organism>
<feature type="transmembrane region" description="Helical" evidence="1">
    <location>
        <begin position="245"/>
        <end position="267"/>
    </location>
</feature>
<name>A0A9D2JF58_9ACTN</name>
<feature type="transmembrane region" description="Helical" evidence="1">
    <location>
        <begin position="109"/>
        <end position="131"/>
    </location>
</feature>
<feature type="transmembrane region" description="Helical" evidence="1">
    <location>
        <begin position="279"/>
        <end position="300"/>
    </location>
</feature>
<feature type="transmembrane region" description="Helical" evidence="1">
    <location>
        <begin position="219"/>
        <end position="238"/>
    </location>
</feature>
<accession>A0A9D2JF58</accession>
<keyword evidence="1" id="KW-0812">Transmembrane</keyword>
<dbReference type="Proteomes" id="UP000824062">
    <property type="component" value="Unassembled WGS sequence"/>
</dbReference>
<keyword evidence="1" id="KW-0472">Membrane</keyword>
<dbReference type="EMBL" id="DXBM01000068">
    <property type="protein sequence ID" value="HIZ47017.1"/>
    <property type="molecule type" value="Genomic_DNA"/>
</dbReference>
<gene>
    <name evidence="2" type="ORF">IAA19_08395</name>
</gene>
<proteinExistence type="predicted"/>
<reference evidence="2" key="2">
    <citation type="submission" date="2021-04" db="EMBL/GenBank/DDBJ databases">
        <authorList>
            <person name="Gilroy R."/>
        </authorList>
    </citation>
    <scope>NUCLEOTIDE SEQUENCE</scope>
    <source>
        <strain evidence="2">ChiHjej12B11-14209</strain>
    </source>
</reference>
<dbReference type="Pfam" id="PF11449">
    <property type="entry name" value="ArsP_2"/>
    <property type="match status" value="1"/>
</dbReference>
<dbReference type="AlphaFoldDB" id="A0A9D2JF58"/>